<dbReference type="Pfam" id="PF06080">
    <property type="entry name" value="DUF938"/>
    <property type="match status" value="1"/>
</dbReference>
<dbReference type="GeneTree" id="ENSGT01120000278161"/>
<dbReference type="PANTHER" id="PTHR20974:SF1">
    <property type="entry name" value="METHYLTRANSFERASE-LIKE 26 B"/>
    <property type="match status" value="1"/>
</dbReference>
<dbReference type="PANTHER" id="PTHR20974">
    <property type="entry name" value="UPF0585 PROTEIN CG18661"/>
    <property type="match status" value="1"/>
</dbReference>
<dbReference type="AlphaFoldDB" id="A0AAY4BP62"/>
<evidence type="ECO:0008006" key="3">
    <source>
        <dbReference type="Google" id="ProtNLM"/>
    </source>
</evidence>
<dbReference type="Proteomes" id="UP000694580">
    <property type="component" value="Chromosome 7"/>
</dbReference>
<dbReference type="InterPro" id="IPR010342">
    <property type="entry name" value="DUF938"/>
</dbReference>
<reference evidence="1 2" key="1">
    <citation type="submission" date="2020-06" db="EMBL/GenBank/DDBJ databases">
        <authorList>
            <consortium name="Wellcome Sanger Institute Data Sharing"/>
        </authorList>
    </citation>
    <scope>NUCLEOTIDE SEQUENCE [LARGE SCALE GENOMIC DNA]</scope>
</reference>
<reference evidence="1" key="3">
    <citation type="submission" date="2025-09" db="UniProtKB">
        <authorList>
            <consortium name="Ensembl"/>
        </authorList>
    </citation>
    <scope>IDENTIFICATION</scope>
</reference>
<keyword evidence="2" id="KW-1185">Reference proteome</keyword>
<accession>A0AAY4BP62</accession>
<evidence type="ECO:0000313" key="2">
    <source>
        <dbReference type="Proteomes" id="UP000694580"/>
    </source>
</evidence>
<evidence type="ECO:0000313" key="1">
    <source>
        <dbReference type="Ensembl" id="ENSDCDP00010022680.1"/>
    </source>
</evidence>
<protein>
    <recommendedName>
        <fullName evidence="3">Methyltransferase type 12 domain-containing protein</fullName>
    </recommendedName>
</protein>
<organism evidence="1 2">
    <name type="scientific">Denticeps clupeoides</name>
    <name type="common">denticle herring</name>
    <dbReference type="NCBI Taxonomy" id="299321"/>
    <lineage>
        <taxon>Eukaryota</taxon>
        <taxon>Metazoa</taxon>
        <taxon>Chordata</taxon>
        <taxon>Craniata</taxon>
        <taxon>Vertebrata</taxon>
        <taxon>Euteleostomi</taxon>
        <taxon>Actinopterygii</taxon>
        <taxon>Neopterygii</taxon>
        <taxon>Teleostei</taxon>
        <taxon>Clupei</taxon>
        <taxon>Clupeiformes</taxon>
        <taxon>Denticipitoidei</taxon>
        <taxon>Denticipitidae</taxon>
        <taxon>Denticeps</taxon>
    </lineage>
</organism>
<name>A0AAY4BP62_9TELE</name>
<reference evidence="1" key="2">
    <citation type="submission" date="2025-08" db="UniProtKB">
        <authorList>
            <consortium name="Ensembl"/>
        </authorList>
    </citation>
    <scope>IDENTIFICATION</scope>
</reference>
<dbReference type="Ensembl" id="ENSDCDT00010027164.1">
    <property type="protein sequence ID" value="ENSDCDP00010022680.1"/>
    <property type="gene ID" value="ENSDCDG00010013475.1"/>
</dbReference>
<sequence>MLLCPAPERCSRIFSMSHHDLGSDCIYTTGQHVVHFAQEIPFMTWLPSDIKENSRQSISEMHLDTSEPWDKWAGLPHTSCDVIIAVNLLHSVPPWCRHIGKEGGALWIICIFDTVSSLMSCCRNPDWGLPDIDILRQQAFEKRDNNKCLVFRKL</sequence>
<proteinExistence type="predicted"/>